<reference evidence="4" key="1">
    <citation type="journal article" date="2011" name="PLoS Pathog.">
        <title>Comparative genomics yields insights into niche adaptation of plant vascular wilt pathogens.</title>
        <authorList>
            <person name="Klosterman S.J."/>
            <person name="Subbarao K.V."/>
            <person name="Kang S."/>
            <person name="Veronese P."/>
            <person name="Gold S.E."/>
            <person name="Thomma B.P.H.J."/>
            <person name="Chen Z."/>
            <person name="Henrissat B."/>
            <person name="Lee Y.-H."/>
            <person name="Park J."/>
            <person name="Garcia-Pedrajas M.D."/>
            <person name="Barbara D.J."/>
            <person name="Anchieta A."/>
            <person name="de Jonge R."/>
            <person name="Santhanam P."/>
            <person name="Maruthachalam K."/>
            <person name="Atallah Z."/>
            <person name="Amyotte S.G."/>
            <person name="Paz Z."/>
            <person name="Inderbitzin P."/>
            <person name="Hayes R.J."/>
            <person name="Heiman D.I."/>
            <person name="Young S."/>
            <person name="Zeng Q."/>
            <person name="Engels R."/>
            <person name="Galagan J."/>
            <person name="Cuomo C.A."/>
            <person name="Dobinson K.F."/>
            <person name="Ma L.-J."/>
        </authorList>
    </citation>
    <scope>NUCLEOTIDE SEQUENCE [LARGE SCALE GENOMIC DNA]</scope>
    <source>
        <strain evidence="4">VaMs.102 / ATCC MYA-4576 / FGSC 10136</strain>
    </source>
</reference>
<evidence type="ECO:0000256" key="2">
    <source>
        <dbReference type="SAM" id="Phobius"/>
    </source>
</evidence>
<dbReference type="EMBL" id="DS985226">
    <property type="protein sequence ID" value="EEY22727.1"/>
    <property type="molecule type" value="Genomic_DNA"/>
</dbReference>
<gene>
    <name evidence="3" type="ORF">VDBG_08837</name>
</gene>
<keyword evidence="2" id="KW-1133">Transmembrane helix</keyword>
<dbReference type="AlphaFoldDB" id="C9SVB2"/>
<protein>
    <submittedName>
        <fullName evidence="3">UDP-Glc/Gal endoplasmic reticulum nucleotide sugar transporter</fullName>
    </submittedName>
</protein>
<keyword evidence="2" id="KW-0812">Transmembrane</keyword>
<dbReference type="eggNOG" id="KOG1581">
    <property type="taxonomic scope" value="Eukaryota"/>
</dbReference>
<dbReference type="Proteomes" id="UP000008698">
    <property type="component" value="Unassembled WGS sequence"/>
</dbReference>
<keyword evidence="3" id="KW-0813">Transport</keyword>
<organism evidence="4">
    <name type="scientific">Verticillium alfalfae (strain VaMs.102 / ATCC MYA-4576 / FGSC 10136)</name>
    <name type="common">Verticillium wilt of alfalfa</name>
    <name type="synonym">Verticillium albo-atrum</name>
    <dbReference type="NCBI Taxonomy" id="526221"/>
    <lineage>
        <taxon>Eukaryota</taxon>
        <taxon>Fungi</taxon>
        <taxon>Dikarya</taxon>
        <taxon>Ascomycota</taxon>
        <taxon>Pezizomycotina</taxon>
        <taxon>Sordariomycetes</taxon>
        <taxon>Hypocreomycetidae</taxon>
        <taxon>Glomerellales</taxon>
        <taxon>Plectosphaerellaceae</taxon>
        <taxon>Verticillium</taxon>
    </lineage>
</organism>
<keyword evidence="4" id="KW-1185">Reference proteome</keyword>
<feature type="transmembrane region" description="Helical" evidence="2">
    <location>
        <begin position="101"/>
        <end position="121"/>
    </location>
</feature>
<accession>C9SVB2</accession>
<name>C9SVB2_VERA1</name>
<keyword evidence="2" id="KW-0472">Membrane</keyword>
<feature type="region of interest" description="Disordered" evidence="1">
    <location>
        <begin position="1"/>
        <end position="55"/>
    </location>
</feature>
<dbReference type="GeneID" id="9534430"/>
<sequence>MARTKQATPLRRETSSEYFSKNDALKRTVSGESPKPSNGVTTKGVHPAAASPPPKQEPAAAFQVLVATGGIYMSFLTWAYLQEKLTTTPYGPTDAPEVFRYPVFLNTIQSLFAAATGFLYLY</sequence>
<evidence type="ECO:0000313" key="4">
    <source>
        <dbReference type="Proteomes" id="UP000008698"/>
    </source>
</evidence>
<feature type="transmembrane region" description="Helical" evidence="2">
    <location>
        <begin position="60"/>
        <end position="81"/>
    </location>
</feature>
<dbReference type="KEGG" id="val:VDBG_08837"/>
<evidence type="ECO:0000256" key="1">
    <source>
        <dbReference type="SAM" id="MobiDB-lite"/>
    </source>
</evidence>
<dbReference type="OrthoDB" id="1601at2759"/>
<dbReference type="HOGENOM" id="CLU_2028491_0_0_1"/>
<proteinExistence type="predicted"/>
<dbReference type="RefSeq" id="XP_003001041.1">
    <property type="nucleotide sequence ID" value="XM_003000995.1"/>
</dbReference>
<evidence type="ECO:0000313" key="3">
    <source>
        <dbReference type="EMBL" id="EEY22727.1"/>
    </source>
</evidence>
<keyword evidence="3" id="KW-0762">Sugar transport</keyword>